<comment type="caution">
    <text evidence="3">The sequence shown here is derived from an EMBL/GenBank/DDBJ whole genome shotgun (WGS) entry which is preliminary data.</text>
</comment>
<gene>
    <name evidence="3" type="ORF">BKA21_003712</name>
    <name evidence="2" type="ORF">Col01nite_28300</name>
</gene>
<reference evidence="2 5" key="2">
    <citation type="submission" date="2021-01" db="EMBL/GenBank/DDBJ databases">
        <title>Whole genome shotgun sequence of Cellulomonas oligotrophica NBRC 109435.</title>
        <authorList>
            <person name="Komaki H."/>
            <person name="Tamura T."/>
        </authorList>
    </citation>
    <scope>NUCLEOTIDE SEQUENCE [LARGE SCALE GENOMIC DNA]</scope>
    <source>
        <strain evidence="2 5">NBRC 109435</strain>
    </source>
</reference>
<evidence type="ECO:0000313" key="4">
    <source>
        <dbReference type="Proteomes" id="UP000577956"/>
    </source>
</evidence>
<name>A0A7Y9FIW5_9CELL</name>
<dbReference type="GO" id="GO:0043565">
    <property type="term" value="F:sequence-specific DNA binding"/>
    <property type="evidence" value="ECO:0007669"/>
    <property type="project" value="InterPro"/>
</dbReference>
<dbReference type="EMBL" id="BONN01000008">
    <property type="protein sequence ID" value="GIG33671.1"/>
    <property type="molecule type" value="Genomic_DNA"/>
</dbReference>
<proteinExistence type="predicted"/>
<dbReference type="AlphaFoldDB" id="A0A7Y9FIW5"/>
<feature type="domain" description="HTH araC/xylS-type" evidence="1">
    <location>
        <begin position="163"/>
        <end position="262"/>
    </location>
</feature>
<dbReference type="Proteomes" id="UP000618382">
    <property type="component" value="Unassembled WGS sequence"/>
</dbReference>
<accession>A0A7Y9FIW5</accession>
<dbReference type="InterPro" id="IPR018060">
    <property type="entry name" value="HTH_AraC"/>
</dbReference>
<dbReference type="Proteomes" id="UP000577956">
    <property type="component" value="Unassembled WGS sequence"/>
</dbReference>
<dbReference type="PROSITE" id="PS01124">
    <property type="entry name" value="HTH_ARAC_FAMILY_2"/>
    <property type="match status" value="1"/>
</dbReference>
<sequence length="277" mass="29379">MPVAVDSYARTAAPSHLEGLVEHVWVARHRGGRTHHEVLLPDGRGLLQVVRGTAGTRLDPLTGARVPDVDGLRGPWTRAELAEQSGPVARLGVQLHPLGAARLRGGRPVADTWLPLPDVLPVAVVARAGELLDAHRDAEAVAVCLEAVAASPRHDDADLDRLDEALAFVDAHRGLVRAADVARAVGTSLGELHRWCVTRLGTTPAQHLAAVRFTGFVREAVGAGPVDAADVVAAVEWFVGSGYPPREVERTTGMPPAELRRLAERLAHRLGLPAAAL</sequence>
<organism evidence="3 4">
    <name type="scientific">Cellulomonas oligotrophica</name>
    <dbReference type="NCBI Taxonomy" id="931536"/>
    <lineage>
        <taxon>Bacteria</taxon>
        <taxon>Bacillati</taxon>
        <taxon>Actinomycetota</taxon>
        <taxon>Actinomycetes</taxon>
        <taxon>Micrococcales</taxon>
        <taxon>Cellulomonadaceae</taxon>
        <taxon>Cellulomonas</taxon>
    </lineage>
</organism>
<keyword evidence="5" id="KW-1185">Reference proteome</keyword>
<evidence type="ECO:0000313" key="3">
    <source>
        <dbReference type="EMBL" id="NYD88163.1"/>
    </source>
</evidence>
<evidence type="ECO:0000313" key="5">
    <source>
        <dbReference type="Proteomes" id="UP000618382"/>
    </source>
</evidence>
<evidence type="ECO:0000313" key="2">
    <source>
        <dbReference type="EMBL" id="GIG33671.1"/>
    </source>
</evidence>
<dbReference type="RefSeq" id="WP_140460462.1">
    <property type="nucleotide sequence ID" value="NZ_BAABFI010000016.1"/>
</dbReference>
<dbReference type="GO" id="GO:0003700">
    <property type="term" value="F:DNA-binding transcription factor activity"/>
    <property type="evidence" value="ECO:0007669"/>
    <property type="project" value="InterPro"/>
</dbReference>
<dbReference type="Gene3D" id="1.10.10.60">
    <property type="entry name" value="Homeodomain-like"/>
    <property type="match status" value="1"/>
</dbReference>
<dbReference type="EMBL" id="JACCBK010000001">
    <property type="protein sequence ID" value="NYD88163.1"/>
    <property type="molecule type" value="Genomic_DNA"/>
</dbReference>
<reference evidence="3 4" key="1">
    <citation type="submission" date="2020-07" db="EMBL/GenBank/DDBJ databases">
        <title>Sequencing the genomes of 1000 actinobacteria strains.</title>
        <authorList>
            <person name="Klenk H.-P."/>
        </authorList>
    </citation>
    <scope>NUCLEOTIDE SEQUENCE [LARGE SCALE GENOMIC DNA]</scope>
    <source>
        <strain evidence="3 4">DSM 24482</strain>
    </source>
</reference>
<protein>
    <recommendedName>
        <fullName evidence="1">HTH araC/xylS-type domain-containing protein</fullName>
    </recommendedName>
</protein>
<evidence type="ECO:0000259" key="1">
    <source>
        <dbReference type="PROSITE" id="PS01124"/>
    </source>
</evidence>